<keyword evidence="3" id="KW-1185">Reference proteome</keyword>
<reference evidence="4" key="1">
    <citation type="submission" date="2025-08" db="UniProtKB">
        <authorList>
            <consortium name="RefSeq"/>
        </authorList>
    </citation>
    <scope>IDENTIFICATION</scope>
</reference>
<feature type="domain" description="IRF tryptophan pentad repeat" evidence="2">
    <location>
        <begin position="11"/>
        <end position="119"/>
    </location>
</feature>
<dbReference type="PANTHER" id="PTHR11949:SF26">
    <property type="entry name" value="INTERFERON REGULATORY FACTOR 9"/>
    <property type="match status" value="1"/>
</dbReference>
<dbReference type="SMART" id="SM00348">
    <property type="entry name" value="IRF"/>
    <property type="match status" value="1"/>
</dbReference>
<evidence type="ECO:0000313" key="4">
    <source>
        <dbReference type="RefSeq" id="XP_020666164.2"/>
    </source>
</evidence>
<dbReference type="PANTHER" id="PTHR11949">
    <property type="entry name" value="INTERFERON REGULATORY FACTOR"/>
    <property type="match status" value="1"/>
</dbReference>
<dbReference type="CDD" id="cd00103">
    <property type="entry name" value="IRF"/>
    <property type="match status" value="1"/>
</dbReference>
<dbReference type="InterPro" id="IPR019471">
    <property type="entry name" value="Interferon_reg_factor-3"/>
</dbReference>
<dbReference type="Gene3D" id="2.60.200.10">
    <property type="match status" value="1"/>
</dbReference>
<feature type="region of interest" description="Disordered" evidence="1">
    <location>
        <begin position="173"/>
        <end position="203"/>
    </location>
</feature>
<evidence type="ECO:0000313" key="3">
    <source>
        <dbReference type="Proteomes" id="UP001652642"/>
    </source>
</evidence>
<dbReference type="Proteomes" id="UP001652642">
    <property type="component" value="Chromosome 6"/>
</dbReference>
<evidence type="ECO:0000259" key="2">
    <source>
        <dbReference type="PROSITE" id="PS51507"/>
    </source>
</evidence>
<dbReference type="InterPro" id="IPR036388">
    <property type="entry name" value="WH-like_DNA-bd_sf"/>
</dbReference>
<dbReference type="RefSeq" id="XP_020666164.2">
    <property type="nucleotide sequence ID" value="XM_020810505.2"/>
</dbReference>
<dbReference type="Gene3D" id="1.10.10.10">
    <property type="entry name" value="Winged helix-like DNA-binding domain superfamily/Winged helix DNA-binding domain"/>
    <property type="match status" value="1"/>
</dbReference>
<dbReference type="GO" id="GO:0000978">
    <property type="term" value="F:RNA polymerase II cis-regulatory region sequence-specific DNA binding"/>
    <property type="evidence" value="ECO:0007669"/>
    <property type="project" value="TreeGrafter"/>
</dbReference>
<dbReference type="Pfam" id="PF00605">
    <property type="entry name" value="IRF"/>
    <property type="match status" value="1"/>
</dbReference>
<dbReference type="InterPro" id="IPR001346">
    <property type="entry name" value="Interferon_reg_fact_DNA-bd_dom"/>
</dbReference>
<dbReference type="GO" id="GO:0000981">
    <property type="term" value="F:DNA-binding transcription factor activity, RNA polymerase II-specific"/>
    <property type="evidence" value="ECO:0007669"/>
    <property type="project" value="TreeGrafter"/>
</dbReference>
<dbReference type="InterPro" id="IPR008984">
    <property type="entry name" value="SMAD_FHA_dom_sf"/>
</dbReference>
<dbReference type="AlphaFoldDB" id="A0A6J0V6G8"/>
<protein>
    <submittedName>
        <fullName evidence="4">Interferon regulatory factor 9</fullName>
    </submittedName>
</protein>
<dbReference type="GO" id="GO:0002376">
    <property type="term" value="P:immune system process"/>
    <property type="evidence" value="ECO:0007669"/>
    <property type="project" value="TreeGrafter"/>
</dbReference>
<dbReference type="SMART" id="SM01243">
    <property type="entry name" value="IRF-3"/>
    <property type="match status" value="1"/>
</dbReference>
<dbReference type="GO" id="GO:0045944">
    <property type="term" value="P:positive regulation of transcription by RNA polymerase II"/>
    <property type="evidence" value="ECO:0007669"/>
    <property type="project" value="UniProtKB-ARBA"/>
</dbReference>
<dbReference type="KEGG" id="pvt:110088294"/>
<gene>
    <name evidence="4" type="primary">IRF9</name>
</gene>
<dbReference type="GeneID" id="110088294"/>
<dbReference type="PRINTS" id="PR00267">
    <property type="entry name" value="INTFRNREGFCT"/>
</dbReference>
<dbReference type="CTD" id="10379"/>
<feature type="compositionally biased region" description="Polar residues" evidence="1">
    <location>
        <begin position="173"/>
        <end position="194"/>
    </location>
</feature>
<dbReference type="GO" id="GO:0005634">
    <property type="term" value="C:nucleus"/>
    <property type="evidence" value="ECO:0007669"/>
    <property type="project" value="UniProtKB-SubCell"/>
</dbReference>
<organism evidence="3 4">
    <name type="scientific">Pogona vitticeps</name>
    <name type="common">central bearded dragon</name>
    <dbReference type="NCBI Taxonomy" id="103695"/>
    <lineage>
        <taxon>Eukaryota</taxon>
        <taxon>Metazoa</taxon>
        <taxon>Chordata</taxon>
        <taxon>Craniata</taxon>
        <taxon>Vertebrata</taxon>
        <taxon>Euteleostomi</taxon>
        <taxon>Lepidosauria</taxon>
        <taxon>Squamata</taxon>
        <taxon>Bifurcata</taxon>
        <taxon>Unidentata</taxon>
        <taxon>Episquamata</taxon>
        <taxon>Toxicofera</taxon>
        <taxon>Iguania</taxon>
        <taxon>Acrodonta</taxon>
        <taxon>Agamidae</taxon>
        <taxon>Amphibolurinae</taxon>
        <taxon>Pogona</taxon>
    </lineage>
</organism>
<accession>A0A6J0V6G8</accession>
<name>A0A6J0V6G8_9SAUR</name>
<dbReference type="SUPFAM" id="SSF46785">
    <property type="entry name" value="Winged helix' DNA-binding domain"/>
    <property type="match status" value="1"/>
</dbReference>
<sequence>MATPKRGVRITRKLRDWTIEQVESGKFPGVVWEDPPAKTMFRIPWKHAGKQEFRHEEDAGFFKEWAVFKGKYRPGDQINPAAWKTRIRCAFSKSPEFEEVPERSRLDITEPYKVYRLVPLSEQVLGPRPKLLKSKKVKLEQSNKDACSDHSLLQPAASLPLLEVEVCLEPAAMTSNTTNGSDPSAYQNGETSPQAGEPAPEVNENSVCFNPVSTLDSGVEAGDYSVQLSVFYSGELVQQSWIAAGEFLISSAPAPSAALISSMSRVVLPSPIKMEGGQKQEAVLLSLKDLEKGVMVASNEEGIFAQCRGKVSLFCRGPSGVHAQGRLENNTFLQLFSTRLFKAALEQFQLGLAPLPEHRITLCVGEELGEDESMDSKPIIIQIEPVCALRLLAAAAALPVVEASSCLDPVQVAVLSANILP</sequence>
<evidence type="ECO:0000256" key="1">
    <source>
        <dbReference type="SAM" id="MobiDB-lite"/>
    </source>
</evidence>
<dbReference type="PROSITE" id="PS51507">
    <property type="entry name" value="IRF_2"/>
    <property type="match status" value="1"/>
</dbReference>
<dbReference type="OrthoDB" id="5958224at2759"/>
<dbReference type="Pfam" id="PF10401">
    <property type="entry name" value="IRF-3"/>
    <property type="match status" value="1"/>
</dbReference>
<dbReference type="InParanoid" id="A0A6J0V6G8"/>
<proteinExistence type="predicted"/>
<dbReference type="InterPro" id="IPR036390">
    <property type="entry name" value="WH_DNA-bd_sf"/>
</dbReference>
<dbReference type="InterPro" id="IPR017855">
    <property type="entry name" value="SMAD-like_dom_sf"/>
</dbReference>
<dbReference type="SUPFAM" id="SSF49879">
    <property type="entry name" value="SMAD/FHA domain"/>
    <property type="match status" value="1"/>
</dbReference>